<dbReference type="PANTHER" id="PTHR12691:SF10">
    <property type="entry name" value="MEDIATOR OF RNA POLYMERASE II TRANSCRIPTION SUBUNIT 23"/>
    <property type="match status" value="1"/>
</dbReference>
<proteinExistence type="inferred from homology"/>
<comment type="similarity">
    <text evidence="2">Belongs to the Mediator complex subunit 23 family.</text>
</comment>
<keyword evidence="5" id="KW-0804">Transcription</keyword>
<evidence type="ECO:0000313" key="9">
    <source>
        <dbReference type="Proteomes" id="UP000069272"/>
    </source>
</evidence>
<accession>A0A182FD51</accession>
<dbReference type="GO" id="GO:0010628">
    <property type="term" value="P:positive regulation of gene expression"/>
    <property type="evidence" value="ECO:0007669"/>
    <property type="project" value="TreeGrafter"/>
</dbReference>
<evidence type="ECO:0000256" key="7">
    <source>
        <dbReference type="ARBA" id="ARBA00031961"/>
    </source>
</evidence>
<dbReference type="InterPro" id="IPR021629">
    <property type="entry name" value="Mediator_Med23"/>
</dbReference>
<dbReference type="VEuPathDB" id="VectorBase:AALB004438"/>
<dbReference type="GO" id="GO:0005667">
    <property type="term" value="C:transcription regulator complex"/>
    <property type="evidence" value="ECO:0007669"/>
    <property type="project" value="TreeGrafter"/>
</dbReference>
<keyword evidence="6" id="KW-0539">Nucleus</keyword>
<dbReference type="STRING" id="7167.A0A182FD51"/>
<dbReference type="VEuPathDB" id="VectorBase:AALB20_034052"/>
<organism evidence="8 9">
    <name type="scientific">Anopheles albimanus</name>
    <name type="common">New world malaria mosquito</name>
    <dbReference type="NCBI Taxonomy" id="7167"/>
    <lineage>
        <taxon>Eukaryota</taxon>
        <taxon>Metazoa</taxon>
        <taxon>Ecdysozoa</taxon>
        <taxon>Arthropoda</taxon>
        <taxon>Hexapoda</taxon>
        <taxon>Insecta</taxon>
        <taxon>Pterygota</taxon>
        <taxon>Neoptera</taxon>
        <taxon>Endopterygota</taxon>
        <taxon>Diptera</taxon>
        <taxon>Nematocera</taxon>
        <taxon>Culicoidea</taxon>
        <taxon>Culicidae</taxon>
        <taxon>Anophelinae</taxon>
        <taxon>Anopheles</taxon>
    </lineage>
</organism>
<dbReference type="EnsemblMetazoa" id="AALB004438-RA">
    <property type="protein sequence ID" value="AALB004438-PA"/>
    <property type="gene ID" value="AALB004438"/>
</dbReference>
<evidence type="ECO:0000313" key="8">
    <source>
        <dbReference type="EnsemblMetazoa" id="AALB004438-PA"/>
    </source>
</evidence>
<dbReference type="GO" id="GO:0016592">
    <property type="term" value="C:mediator complex"/>
    <property type="evidence" value="ECO:0007669"/>
    <property type="project" value="TreeGrafter"/>
</dbReference>
<sequence>MSTEMRIVKLFEEVLVSGIYGISVNCNAQNVVWCLQEDKNIPNCDEEEQRKRADEGYKKIAALFAAMTPEVREVSIRSYLGYCGTMNHQNQVQKYLRVMARLVALNIIPAKLVCDQLMGSEKLTYKNTCFWIESFRLVRKIIGGVDYKGVREIMKSCKEKALSFPVNVSVNILPQLLELIELIEHIFNRSACLLPAYFIINEIKKTDYQNMHWRVSNLIANFIEEFVAVAQMLSIIGHSSMLPIVEHSSYADNLIIPWKLDPDTLKLSLRGNLPYDDELLQPQARLLRFVLQQPYSRDMVCSMLNFQKQQKQKCAALEEQLVWLVLNAMEYSEKESQTTGGQGNGGPNGEHDDGASSHTQWVWLHLSSQLIYFVLFQFATFQNIVNTLHEKLAVRNLRRGRDHLMWVFLQYISGSIQKHSILNFLPVLKLYDILYPEKEPLPVPDYNNPYCTHQMAPTCIWIHLMKRAQTENYNINRPIPIALRLHFDYLQHLAMPSNNPTLFMGSEYRFALLCNAYSTQTDYFSRPMQALIDTILGNSKNPQANMSGQPLPTAPLSMRVLDSLTIHSKMSLIHSIVMHMIKQAQNKSSIPNGNNMAPALVETYSRLLVYTEIESLGIKGFLGQLLPQVFKSHAWGILYTLLEMFSYRMHHIHSHYRVQLLTHLHSLASVPHTNQMQLHSCVESTALRLIIGLGSVEVQAQLSRYVSEPKPPGNIVSAESEELNRALILTLARSMHITGTGSDPQSSAWCKDLLQNIMVNTPHAWPQHTLLCFPQVLNEFFMQHNIPKESKQLLKKTVDEEFRNWASMTNENDIIAHFGMAVNPPLFLCLVFKMIIETDAISPVAYKILERIGARALSTHLRKLCDYLLFEVANSGGGAHVNKCVDTINDMIWKYNIVTIDRLVLCLILRTLDGNEAQVSFYIIQLLLLKTSEFRNRVQEFITINSPEHWKQNNWHERHLAFHQKFPEKFAPDESVSHPTLPVYFGNVCLRFLPVLDIIVHRYLEVPTQLSKTLDVILDHLGSLYKFHDRPITYLYNTLHYYEVKLRDRPLLKKRLVGTVVGSLKDVRPENWALTEQYQAYMVKKENDNANWVPELSYYIQLVGRMQDNWRFNEFPNPPAHALYVTCVELLGLPVGPSVVANSIIDVLVKGYTVVPTGVVHNWANTIGLIMAALPEAYWCVIYERMQEALRSPAMKQWTYRQSPFEMFNFKVVREAMLDRSYVTVLAIVHSTFHHFGIGQLATITDSIKEKLKPLVQTEYQLIYLCHVVGPFLNRLSVERARAVSDITLMLYELLEQVDKAQPTQPLRYMDPICDLLYHIKYMFVGDTMKTDLEAIIRRLRPALQMRLRFITRLNVEEIGVDQNANAGALAGGGGVAAGGTGVPGGGGAVGGSMPTQQTGSTQMATGTNVGGIGGGVGIGTQSQAGQGVAVGAAVAAAAAAAAAAQQSAVGMVNQNVALQQQLQQQKQQQQQMGQGMQQHH</sequence>
<dbReference type="GO" id="GO:0006357">
    <property type="term" value="P:regulation of transcription by RNA polymerase II"/>
    <property type="evidence" value="ECO:0007669"/>
    <property type="project" value="TreeGrafter"/>
</dbReference>
<evidence type="ECO:0000256" key="3">
    <source>
        <dbReference type="ARBA" id="ARBA00019696"/>
    </source>
</evidence>
<name>A0A182FD51_ANOAL</name>
<comment type="subcellular location">
    <subcellularLocation>
        <location evidence="1">Nucleus</location>
    </subcellularLocation>
</comment>
<evidence type="ECO:0000256" key="4">
    <source>
        <dbReference type="ARBA" id="ARBA00023015"/>
    </source>
</evidence>
<keyword evidence="4" id="KW-0805">Transcription regulation</keyword>
<evidence type="ECO:0000256" key="1">
    <source>
        <dbReference type="ARBA" id="ARBA00004123"/>
    </source>
</evidence>
<dbReference type="PANTHER" id="PTHR12691">
    <property type="entry name" value="MEDIATOR OF RNA POLYMERASE II TRANSCRIPTION SUBUNIT 23"/>
    <property type="match status" value="1"/>
</dbReference>
<protein>
    <recommendedName>
        <fullName evidence="3">Mediator of RNA polymerase II transcription subunit 23</fullName>
    </recommendedName>
    <alternativeName>
        <fullName evidence="7">Mediator complex subunit 23</fullName>
    </alternativeName>
</protein>
<evidence type="ECO:0000256" key="2">
    <source>
        <dbReference type="ARBA" id="ARBA00010222"/>
    </source>
</evidence>
<keyword evidence="9" id="KW-1185">Reference proteome</keyword>
<reference evidence="8" key="2">
    <citation type="submission" date="2022-08" db="UniProtKB">
        <authorList>
            <consortium name="EnsemblMetazoa"/>
        </authorList>
    </citation>
    <scope>IDENTIFICATION</scope>
    <source>
        <strain evidence="8">STECLA/ALBI9_A</strain>
    </source>
</reference>
<dbReference type="Pfam" id="PF11573">
    <property type="entry name" value="Med23"/>
    <property type="match status" value="1"/>
</dbReference>
<dbReference type="Proteomes" id="UP000069272">
    <property type="component" value="Chromosome 3L"/>
</dbReference>
<evidence type="ECO:0000256" key="6">
    <source>
        <dbReference type="ARBA" id="ARBA00023242"/>
    </source>
</evidence>
<reference evidence="8 9" key="1">
    <citation type="journal article" date="2017" name="G3 (Bethesda)">
        <title>The Physical Genome Mapping of Anopheles albimanus Corrected Scaffold Misassemblies and Identified Interarm Rearrangements in Genus Anopheles.</title>
        <authorList>
            <person name="Artemov G.N."/>
            <person name="Peery A.N."/>
            <person name="Jiang X."/>
            <person name="Tu Z."/>
            <person name="Stegniy V.N."/>
            <person name="Sharakhova M.V."/>
            <person name="Sharakhov I.V."/>
        </authorList>
    </citation>
    <scope>NUCLEOTIDE SEQUENCE [LARGE SCALE GENOMIC DNA]</scope>
    <source>
        <strain evidence="8 9">ALBI9_A</strain>
    </source>
</reference>
<evidence type="ECO:0000256" key="5">
    <source>
        <dbReference type="ARBA" id="ARBA00023163"/>
    </source>
</evidence>